<dbReference type="Proteomes" id="UP001303532">
    <property type="component" value="Chromosome"/>
</dbReference>
<evidence type="ECO:0000313" key="3">
    <source>
        <dbReference type="Proteomes" id="UP001303532"/>
    </source>
</evidence>
<feature type="region of interest" description="Disordered" evidence="1">
    <location>
        <begin position="1"/>
        <end position="65"/>
    </location>
</feature>
<accession>A0ABZ0KT77</accession>
<protein>
    <submittedName>
        <fullName evidence="2">Uncharacterized protein</fullName>
    </submittedName>
</protein>
<name>A0ABZ0KT77_9BACL</name>
<feature type="compositionally biased region" description="Polar residues" evidence="1">
    <location>
        <begin position="7"/>
        <end position="28"/>
    </location>
</feature>
<proteinExistence type="predicted"/>
<dbReference type="EMBL" id="CP116341">
    <property type="protein sequence ID" value="WOV83590.1"/>
    <property type="molecule type" value="Genomic_DNA"/>
</dbReference>
<evidence type="ECO:0000256" key="1">
    <source>
        <dbReference type="SAM" id="MobiDB-lite"/>
    </source>
</evidence>
<dbReference type="RefSeq" id="WP_323691282.1">
    <property type="nucleotide sequence ID" value="NZ_CP116341.1"/>
</dbReference>
<keyword evidence="3" id="KW-1185">Reference proteome</keyword>
<evidence type="ECO:0000313" key="2">
    <source>
        <dbReference type="EMBL" id="WOV83590.1"/>
    </source>
</evidence>
<sequence length="65" mass="7584">MKENVRKQANSNIKTLSQAEKNADQSIKNMKEEISLELSEMGNLTPKQEPMTPNHRDNTEREKHY</sequence>
<organism evidence="2 3">
    <name type="scientific">Sporosarcina jeotgali</name>
    <dbReference type="NCBI Taxonomy" id="3020056"/>
    <lineage>
        <taxon>Bacteria</taxon>
        <taxon>Bacillati</taxon>
        <taxon>Bacillota</taxon>
        <taxon>Bacilli</taxon>
        <taxon>Bacillales</taxon>
        <taxon>Caryophanaceae</taxon>
        <taxon>Sporosarcina</taxon>
    </lineage>
</organism>
<reference evidence="2 3" key="1">
    <citation type="submission" date="2023-01" db="EMBL/GenBank/DDBJ databases">
        <title>Sporosarcina sp. nov., isolated from Korean tranditional fermented seafood 'Jeotgal'.</title>
        <authorList>
            <person name="Yang A.-I."/>
        </authorList>
    </citation>
    <scope>NUCLEOTIDE SEQUENCE [LARGE SCALE GENOMIC DNA]</scope>
    <source>
        <strain evidence="2 3">B2O-1</strain>
    </source>
</reference>
<gene>
    <name evidence="2" type="ORF">PGH26_11950</name>
</gene>
<feature type="compositionally biased region" description="Basic and acidic residues" evidence="1">
    <location>
        <begin position="54"/>
        <end position="65"/>
    </location>
</feature>